<dbReference type="AlphaFoldDB" id="A0AA43QUU3"/>
<feature type="domain" description="Nephrocystin 3-like N-terminal" evidence="5">
    <location>
        <begin position="287"/>
        <end position="402"/>
    </location>
</feature>
<keyword evidence="2" id="KW-0040">ANK repeat</keyword>
<dbReference type="Gene3D" id="1.25.40.20">
    <property type="entry name" value="Ankyrin repeat-containing domain"/>
    <property type="match status" value="1"/>
</dbReference>
<dbReference type="InterPro" id="IPR054471">
    <property type="entry name" value="GPIID_WHD"/>
</dbReference>
<dbReference type="Pfam" id="PF00023">
    <property type="entry name" value="Ank"/>
    <property type="match status" value="1"/>
</dbReference>
<evidence type="ECO:0008006" key="8">
    <source>
        <dbReference type="Google" id="ProtNLM"/>
    </source>
</evidence>
<name>A0AA43QUU3_9LECA</name>
<dbReference type="SMART" id="SM00248">
    <property type="entry name" value="ANK"/>
    <property type="match status" value="4"/>
</dbReference>
<protein>
    <recommendedName>
        <fullName evidence="8">NACHT domain-containing protein</fullName>
    </recommendedName>
</protein>
<feature type="repeat" description="ANK" evidence="2">
    <location>
        <begin position="882"/>
        <end position="914"/>
    </location>
</feature>
<evidence type="ECO:0000256" key="1">
    <source>
        <dbReference type="ARBA" id="ARBA00022737"/>
    </source>
</evidence>
<feature type="domain" description="DUF7708" evidence="4">
    <location>
        <begin position="66"/>
        <end position="208"/>
    </location>
</feature>
<evidence type="ECO:0000259" key="5">
    <source>
        <dbReference type="Pfam" id="PF24883"/>
    </source>
</evidence>
<dbReference type="InterPro" id="IPR002110">
    <property type="entry name" value="Ankyrin_rpt"/>
</dbReference>
<reference evidence="6" key="1">
    <citation type="journal article" date="2023" name="Genome Biol. Evol.">
        <title>First Whole Genome Sequence and Flow Cytometry Genome Size Data for the Lichen-Forming Fungus Ramalina farinacea (Ascomycota).</title>
        <authorList>
            <person name="Llewellyn T."/>
            <person name="Mian S."/>
            <person name="Hill R."/>
            <person name="Leitch I.J."/>
            <person name="Gaya E."/>
        </authorList>
    </citation>
    <scope>NUCLEOTIDE SEQUENCE</scope>
    <source>
        <strain evidence="6">LIQ254RAFAR</strain>
    </source>
</reference>
<dbReference type="Pfam" id="PF24883">
    <property type="entry name" value="NPHP3_N"/>
    <property type="match status" value="1"/>
</dbReference>
<keyword evidence="1" id="KW-0677">Repeat</keyword>
<dbReference type="Pfam" id="PF24809">
    <property type="entry name" value="DUF7708"/>
    <property type="match status" value="1"/>
</dbReference>
<dbReference type="PANTHER" id="PTHR10039:SF10">
    <property type="entry name" value="NACHT DOMAIN-CONTAINING PROTEIN"/>
    <property type="match status" value="1"/>
</dbReference>
<evidence type="ECO:0000259" key="3">
    <source>
        <dbReference type="Pfam" id="PF22939"/>
    </source>
</evidence>
<gene>
    <name evidence="6" type="ORF">OHK93_004769</name>
</gene>
<dbReference type="InterPro" id="IPR027417">
    <property type="entry name" value="P-loop_NTPase"/>
</dbReference>
<dbReference type="Gene3D" id="3.40.50.300">
    <property type="entry name" value="P-loop containing nucleotide triphosphate hydrolases"/>
    <property type="match status" value="1"/>
</dbReference>
<dbReference type="SUPFAM" id="SSF48403">
    <property type="entry name" value="Ankyrin repeat"/>
    <property type="match status" value="1"/>
</dbReference>
<evidence type="ECO:0000313" key="6">
    <source>
        <dbReference type="EMBL" id="MDI1492985.1"/>
    </source>
</evidence>
<comment type="caution">
    <text evidence="6">The sequence shown here is derived from an EMBL/GenBank/DDBJ whole genome shotgun (WGS) entry which is preliminary data.</text>
</comment>
<organism evidence="6 7">
    <name type="scientific">Ramalina farinacea</name>
    <dbReference type="NCBI Taxonomy" id="258253"/>
    <lineage>
        <taxon>Eukaryota</taxon>
        <taxon>Fungi</taxon>
        <taxon>Dikarya</taxon>
        <taxon>Ascomycota</taxon>
        <taxon>Pezizomycotina</taxon>
        <taxon>Lecanoromycetes</taxon>
        <taxon>OSLEUM clade</taxon>
        <taxon>Lecanoromycetidae</taxon>
        <taxon>Lecanorales</taxon>
        <taxon>Lecanorineae</taxon>
        <taxon>Ramalinaceae</taxon>
        <taxon>Ramalina</taxon>
    </lineage>
</organism>
<sequence length="999" mass="113302">MATQSVTDEITVALQEFQASLSPEQKVQFSTSQPSTPSDVSGVLAFTAEVDALKQRRQARCVGSRLQTTLQSVQQFTSIVSTFVNSNPTVAALVWGSIRFTVLVASNWSTFFEKLTTCFMQMQACCPRFSDYQLLYPESTKLQEVLCSFYACLIRFCTKALATINDTGPLNFVRSMIVSFESQFAGHLAELQSKSKSVKYEIDLASHKALAGDRQLQVAERKDALKSRLSSKMFQTQLIRHTEQEQARRELIEHRHERERKQELLNNLSNFDHIAPLKRERKKRFGDTGTWLIRTTEYRDWLTSSSSSAFLLSGILGAGKTVLTTSVIDDLNISGQTQALKVAFFFCQHDNAVSLDLFALLRSITRQLLTEDNISAQIEPVLNRILKEAPSEEDLFELLVQIIRFLWVFFQIEELCAQLTDEDIVQTLKTLPKDLPSTYERMFHRIITDKKQVIVKRMLSWALVSKRPLTVIELRDAIAIRPDQRQYERGYLVNEADRMISWCCNLLIVDEEDSRVRFPHYSVKEFLLGTCQSRKPSKRFKTFRFSESEVEIRVCHLCCTYLQFSDFERQMVRSGPGMPDITPRDILNTALTSDSKSFTAKAWLNLKKMQSDKRQEEHALAFNPLARLHVKTAGDFLPGWQSFQKLFDSTNVNITQPFPDIDWNDPSDLELGAIAQRDHIPLMQNVLRNLGGLKLSDSAPIHRLLALAIEHTSFEVLQRLTTNGEPTGSNIAERIEMPEILSLLQTCLANIVDGPLRIVDRLCRALSEGDHAIVARHLSAIGSTGLAGMQYTVLNAALAFAVNKDRYQHAQELLVAGADANLALSCNFSILHLAILSGSRGCHILLLKHGANPNACGQYTWLSPLIDDLNFLLLQYVPKLDNLYSPLAYAMKLNHHEIAQDLLQAGAEVDDIKEEDLSTAMEDAVQRGDPYLIYLLSFKGYYDTRKKPILDSDHLLREAFMISQAHFDRSSTWPHLYQQNRLSRVDFEALWPISIGRAL</sequence>
<dbReference type="PANTHER" id="PTHR10039">
    <property type="entry name" value="AMELOGENIN"/>
    <property type="match status" value="1"/>
</dbReference>
<feature type="domain" description="GPI inositol-deacylase winged helix" evidence="3">
    <location>
        <begin position="449"/>
        <end position="529"/>
    </location>
</feature>
<evidence type="ECO:0000259" key="4">
    <source>
        <dbReference type="Pfam" id="PF24809"/>
    </source>
</evidence>
<dbReference type="EMBL" id="JAPUFD010000022">
    <property type="protein sequence ID" value="MDI1492985.1"/>
    <property type="molecule type" value="Genomic_DNA"/>
</dbReference>
<dbReference type="Pfam" id="PF22939">
    <property type="entry name" value="WHD_GPIID"/>
    <property type="match status" value="1"/>
</dbReference>
<accession>A0AA43QUU3</accession>
<dbReference type="PROSITE" id="PS50088">
    <property type="entry name" value="ANK_REPEAT"/>
    <property type="match status" value="1"/>
</dbReference>
<dbReference type="InterPro" id="IPR036770">
    <property type="entry name" value="Ankyrin_rpt-contain_sf"/>
</dbReference>
<dbReference type="InterPro" id="IPR056125">
    <property type="entry name" value="DUF7708"/>
</dbReference>
<dbReference type="Proteomes" id="UP001161017">
    <property type="component" value="Unassembled WGS sequence"/>
</dbReference>
<evidence type="ECO:0000256" key="2">
    <source>
        <dbReference type="PROSITE-ProRule" id="PRU00023"/>
    </source>
</evidence>
<evidence type="ECO:0000313" key="7">
    <source>
        <dbReference type="Proteomes" id="UP001161017"/>
    </source>
</evidence>
<dbReference type="InterPro" id="IPR056884">
    <property type="entry name" value="NPHP3-like_N"/>
</dbReference>
<keyword evidence="7" id="KW-1185">Reference proteome</keyword>
<proteinExistence type="predicted"/>